<dbReference type="InterPro" id="IPR004441">
    <property type="entry name" value="rRNA_MeTrfase_TrmH"/>
</dbReference>
<gene>
    <name evidence="11" type="ORF">HG536_0A07110</name>
</gene>
<dbReference type="EMBL" id="CP059246">
    <property type="protein sequence ID" value="QLL30896.1"/>
    <property type="molecule type" value="Genomic_DNA"/>
</dbReference>
<dbReference type="FunFam" id="3.40.1280.10:FF:000036">
    <property type="entry name" value="MRM1p Ribose methyltransferase"/>
    <property type="match status" value="1"/>
</dbReference>
<dbReference type="RefSeq" id="XP_037137571.1">
    <property type="nucleotide sequence ID" value="XM_037281676.1"/>
</dbReference>
<dbReference type="NCBIfam" id="TIGR00186">
    <property type="entry name" value="rRNA_methyl_3"/>
    <property type="match status" value="1"/>
</dbReference>
<dbReference type="PANTHER" id="PTHR46103:SF1">
    <property type="entry name" value="RRNA METHYLTRANSFERASE 1, MITOCHONDRIAL"/>
    <property type="match status" value="1"/>
</dbReference>
<dbReference type="Gene3D" id="3.40.1280.10">
    <property type="match status" value="1"/>
</dbReference>
<dbReference type="CDD" id="cd18105">
    <property type="entry name" value="SpoU-like_MRM1"/>
    <property type="match status" value="1"/>
</dbReference>
<evidence type="ECO:0000256" key="6">
    <source>
        <dbReference type="ARBA" id="ARBA00022691"/>
    </source>
</evidence>
<comment type="similarity">
    <text evidence="2">Belongs to the class IV-like SAM-binding methyltransferase superfamily. RNA methyltransferase TrmH family.</text>
</comment>
<evidence type="ECO:0000256" key="9">
    <source>
        <dbReference type="ARBA" id="ARBA00034881"/>
    </source>
</evidence>
<accession>A0A7G3ZBL0</accession>
<dbReference type="OrthoDB" id="270651at2759"/>
<reference evidence="11 12" key="1">
    <citation type="submission" date="2020-06" db="EMBL/GenBank/DDBJ databases">
        <title>The yeast mating-type switching endonuclease HO is a domesticated member of an unorthodox homing genetic element family.</title>
        <authorList>
            <person name="Coughlan A.Y."/>
            <person name="Lombardi L."/>
            <person name="Braun-Galleani S."/>
            <person name="Martos A.R."/>
            <person name="Galeote V."/>
            <person name="Bigey F."/>
            <person name="Dequin S."/>
            <person name="Byrne K.P."/>
            <person name="Wolfe K.H."/>
        </authorList>
    </citation>
    <scope>NUCLEOTIDE SEQUENCE [LARGE SCALE GENOMIC DNA]</scope>
    <source>
        <strain evidence="11 12">CBS764</strain>
    </source>
</reference>
<dbReference type="InterPro" id="IPR047182">
    <property type="entry name" value="MRM1"/>
</dbReference>
<dbReference type="Pfam" id="PF08032">
    <property type="entry name" value="SpoU_sub_bind"/>
    <property type="match status" value="1"/>
</dbReference>
<dbReference type="InterPro" id="IPR029064">
    <property type="entry name" value="Ribosomal_eL30-like_sf"/>
</dbReference>
<evidence type="ECO:0000256" key="2">
    <source>
        <dbReference type="ARBA" id="ARBA00007228"/>
    </source>
</evidence>
<organism evidence="11 12">
    <name type="scientific">Torulaspora globosa</name>
    <dbReference type="NCBI Taxonomy" id="48254"/>
    <lineage>
        <taxon>Eukaryota</taxon>
        <taxon>Fungi</taxon>
        <taxon>Dikarya</taxon>
        <taxon>Ascomycota</taxon>
        <taxon>Saccharomycotina</taxon>
        <taxon>Saccharomycetes</taxon>
        <taxon>Saccharomycetales</taxon>
        <taxon>Saccharomycetaceae</taxon>
        <taxon>Torulaspora</taxon>
    </lineage>
</organism>
<proteinExistence type="inferred from homology"/>
<dbReference type="GO" id="GO:0003723">
    <property type="term" value="F:RNA binding"/>
    <property type="evidence" value="ECO:0007669"/>
    <property type="project" value="InterPro"/>
</dbReference>
<keyword evidence="12" id="KW-1185">Reference proteome</keyword>
<dbReference type="Proteomes" id="UP000515788">
    <property type="component" value="Chromosome 1"/>
</dbReference>
<evidence type="ECO:0000256" key="3">
    <source>
        <dbReference type="ARBA" id="ARBA00022552"/>
    </source>
</evidence>
<keyword evidence="8" id="KW-0496">Mitochondrion</keyword>
<comment type="subcellular location">
    <subcellularLocation>
        <location evidence="1">Mitochondrion</location>
    </subcellularLocation>
</comment>
<evidence type="ECO:0000256" key="5">
    <source>
        <dbReference type="ARBA" id="ARBA00022679"/>
    </source>
</evidence>
<dbReference type="InterPro" id="IPR001537">
    <property type="entry name" value="SpoU_MeTrfase"/>
</dbReference>
<keyword evidence="4" id="KW-0489">Methyltransferase</keyword>
<dbReference type="InterPro" id="IPR029028">
    <property type="entry name" value="Alpha/beta_knot_MTases"/>
</dbReference>
<dbReference type="GO" id="GO:0005739">
    <property type="term" value="C:mitochondrion"/>
    <property type="evidence" value="ECO:0007669"/>
    <property type="project" value="UniProtKB-SubCell"/>
</dbReference>
<evidence type="ECO:0000256" key="7">
    <source>
        <dbReference type="ARBA" id="ARBA00022946"/>
    </source>
</evidence>
<keyword evidence="7" id="KW-0809">Transit peptide</keyword>
<dbReference type="SUPFAM" id="SSF75217">
    <property type="entry name" value="alpha/beta knot"/>
    <property type="match status" value="1"/>
</dbReference>
<evidence type="ECO:0000256" key="4">
    <source>
        <dbReference type="ARBA" id="ARBA00022603"/>
    </source>
</evidence>
<protein>
    <recommendedName>
        <fullName evidence="9">rRNA methyltransferase 1, mitochondrial</fullName>
    </recommendedName>
</protein>
<evidence type="ECO:0000256" key="1">
    <source>
        <dbReference type="ARBA" id="ARBA00004173"/>
    </source>
</evidence>
<keyword evidence="5" id="KW-0808">Transferase</keyword>
<dbReference type="PANTHER" id="PTHR46103">
    <property type="entry name" value="RRNA METHYLTRANSFERASE 1, MITOCHONDRIAL"/>
    <property type="match status" value="1"/>
</dbReference>
<name>A0A7G3ZBL0_9SACH</name>
<evidence type="ECO:0000256" key="8">
    <source>
        <dbReference type="ARBA" id="ARBA00023128"/>
    </source>
</evidence>
<dbReference type="KEGG" id="tgb:HG536_0A07110"/>
<dbReference type="InterPro" id="IPR029026">
    <property type="entry name" value="tRNA_m1G_MTases_N"/>
</dbReference>
<dbReference type="GeneID" id="59323993"/>
<dbReference type="GO" id="GO:0016435">
    <property type="term" value="F:rRNA (guanine) methyltransferase activity"/>
    <property type="evidence" value="ECO:0007669"/>
    <property type="project" value="TreeGrafter"/>
</dbReference>
<keyword evidence="6" id="KW-0949">S-adenosyl-L-methionine</keyword>
<feature type="domain" description="RNA 2-O ribose methyltransferase substrate binding" evidence="10">
    <location>
        <begin position="124"/>
        <end position="197"/>
    </location>
</feature>
<dbReference type="SUPFAM" id="SSF55315">
    <property type="entry name" value="L30e-like"/>
    <property type="match status" value="1"/>
</dbReference>
<dbReference type="Gene3D" id="3.30.1330.30">
    <property type="match status" value="1"/>
</dbReference>
<dbReference type="InterPro" id="IPR047261">
    <property type="entry name" value="MRM1_MeTrfase_dom"/>
</dbReference>
<evidence type="ECO:0000259" key="10">
    <source>
        <dbReference type="SMART" id="SM00967"/>
    </source>
</evidence>
<keyword evidence="3" id="KW-0698">rRNA processing</keyword>
<dbReference type="SMART" id="SM00967">
    <property type="entry name" value="SpoU_sub_bind"/>
    <property type="match status" value="1"/>
</dbReference>
<sequence length="410" mass="46057">MLIGSPVNLLVLKRGFAIRHAVRGGPTATGRYTKLEKNIPQIRRKKAWEKAGQDKESWFKRKYAHIHARAKNEGVKDPFGKKKAHTDRLAMIEKRSQAQRQDHEGKFEKRSAIQGLKVNPLMEYVYGTNGVLAALQADKREYYTRVLYHGALPTSIAKLAEAKDVKIEESDKHRLNLLTNYAVHNNVVLETKPLQPDEVSHLQLCNPETGTFQYTEMQLENDYVSRELRYLVNEDKKFPLGLYLDEVVDPHNIGAVIRSAYFLGADFIVMSRRNCAPLSPVVSKTSSGAVELIPIFYADKPLTFFNKSQEEGGWAFVTSCLAKSDSRSNKYTRGKTLEMGDLRGMCKELPVMLVIGNEGSGVRTNIKMRSDFFVEIPFGRADVPGVETPVDSLNVSVATALLLNTLLKSP</sequence>
<evidence type="ECO:0000313" key="11">
    <source>
        <dbReference type="EMBL" id="QLL30896.1"/>
    </source>
</evidence>
<dbReference type="InterPro" id="IPR013123">
    <property type="entry name" value="SpoU_subst-bd"/>
</dbReference>
<evidence type="ECO:0000313" key="12">
    <source>
        <dbReference type="Proteomes" id="UP000515788"/>
    </source>
</evidence>
<dbReference type="Pfam" id="PF00588">
    <property type="entry name" value="SpoU_methylase"/>
    <property type="match status" value="1"/>
</dbReference>
<dbReference type="AlphaFoldDB" id="A0A7G3ZBL0"/>